<keyword evidence="3" id="KW-1185">Reference proteome</keyword>
<feature type="domain" description="NAD(P)-binding" evidence="1">
    <location>
        <begin position="9"/>
        <end position="310"/>
    </location>
</feature>
<dbReference type="GO" id="GO:0016831">
    <property type="term" value="F:carboxy-lyase activity"/>
    <property type="evidence" value="ECO:0007669"/>
    <property type="project" value="InterPro"/>
</dbReference>
<dbReference type="InterPro" id="IPR016040">
    <property type="entry name" value="NAD(P)-bd_dom"/>
</dbReference>
<dbReference type="EC" id="4.2.1.46" evidence="2"/>
<dbReference type="KEGG" id="txy:Thexy_1881"/>
<dbReference type="AlphaFoldDB" id="F6BJ83"/>
<dbReference type="STRING" id="858215.Thexy_1881"/>
<evidence type="ECO:0000313" key="3">
    <source>
        <dbReference type="Proteomes" id="UP000007239"/>
    </source>
</evidence>
<dbReference type="eggNOG" id="COG0451">
    <property type="taxonomic scope" value="Bacteria"/>
</dbReference>
<dbReference type="HOGENOM" id="CLU_007383_1_7_9"/>
<dbReference type="PANTHER" id="PTHR43000">
    <property type="entry name" value="DTDP-D-GLUCOSE 4,6-DEHYDRATASE-RELATED"/>
    <property type="match status" value="1"/>
</dbReference>
<dbReference type="Pfam" id="PF16363">
    <property type="entry name" value="GDP_Man_Dehyd"/>
    <property type="match status" value="1"/>
</dbReference>
<dbReference type="EMBL" id="CP002739">
    <property type="protein sequence ID" value="AEF17900.1"/>
    <property type="molecule type" value="Genomic_DNA"/>
</dbReference>
<reference evidence="2" key="1">
    <citation type="submission" date="2011-05" db="EMBL/GenBank/DDBJ databases">
        <title>Complete sequence of Thermoanaerobacterium xylanolyticum LX-11.</title>
        <authorList>
            <consortium name="US DOE Joint Genome Institute"/>
            <person name="Lucas S."/>
            <person name="Han J."/>
            <person name="Lapidus A."/>
            <person name="Cheng J.-F."/>
            <person name="Goodwin L."/>
            <person name="Pitluck S."/>
            <person name="Peters L."/>
            <person name="Mikhailova N."/>
            <person name="Lu M."/>
            <person name="Han C."/>
            <person name="Tapia R."/>
            <person name="Land M."/>
            <person name="Hauser L."/>
            <person name="Kyrpides N."/>
            <person name="Ivanova N."/>
            <person name="Pagani I."/>
            <person name="Hemme C."/>
            <person name="Woyke T."/>
        </authorList>
    </citation>
    <scope>NUCLEOTIDE SEQUENCE</scope>
    <source>
        <strain evidence="2">LX-11</strain>
    </source>
</reference>
<dbReference type="GO" id="GO:0008460">
    <property type="term" value="F:dTDP-glucose 4,6-dehydratase activity"/>
    <property type="evidence" value="ECO:0007669"/>
    <property type="project" value="UniProtKB-EC"/>
</dbReference>
<protein>
    <submittedName>
        <fullName evidence="2">dTDP-glucose 4,6-dehydratase</fullName>
        <ecNumber evidence="2">4.2.1.46</ecNumber>
    </submittedName>
</protein>
<gene>
    <name evidence="2" type="ordered locus">Thexy_1881</name>
</gene>
<accession>F6BJ83</accession>
<keyword evidence="2" id="KW-0456">Lyase</keyword>
<evidence type="ECO:0000259" key="1">
    <source>
        <dbReference type="Pfam" id="PF16363"/>
    </source>
</evidence>
<dbReference type="Gene3D" id="3.40.50.720">
    <property type="entry name" value="NAD(P)-binding Rossmann-like Domain"/>
    <property type="match status" value="1"/>
</dbReference>
<dbReference type="InterPro" id="IPR045869">
    <property type="entry name" value="Arna-like_SDR_e"/>
</dbReference>
<dbReference type="InterPro" id="IPR036291">
    <property type="entry name" value="NAD(P)-bd_dom_sf"/>
</dbReference>
<organism evidence="2 3">
    <name type="scientific">Thermoanaerobacterium xylanolyticum (strain ATCC 49914 / DSM 7097 / LX-11)</name>
    <dbReference type="NCBI Taxonomy" id="858215"/>
    <lineage>
        <taxon>Bacteria</taxon>
        <taxon>Bacillati</taxon>
        <taxon>Bacillota</taxon>
        <taxon>Clostridia</taxon>
        <taxon>Thermoanaerobacterales</taxon>
        <taxon>Thermoanaerobacteraceae</taxon>
        <taxon>Thermoanaerobacterium</taxon>
    </lineage>
</organism>
<dbReference type="RefSeq" id="WP_013788631.1">
    <property type="nucleotide sequence ID" value="NC_015555.1"/>
</dbReference>
<dbReference type="Proteomes" id="UP000007239">
    <property type="component" value="Chromosome"/>
</dbReference>
<proteinExistence type="predicted"/>
<dbReference type="InterPro" id="IPR026390">
    <property type="entry name" value="LegB-like"/>
</dbReference>
<dbReference type="NCBIfam" id="TIGR04180">
    <property type="entry name" value="EDH_00030"/>
    <property type="match status" value="1"/>
</dbReference>
<dbReference type="CDD" id="cd05257">
    <property type="entry name" value="Arna_like_SDR_e"/>
    <property type="match status" value="1"/>
</dbReference>
<evidence type="ECO:0000313" key="2">
    <source>
        <dbReference type="EMBL" id="AEF17900.1"/>
    </source>
</evidence>
<sequence length="328" mass="36885">MNLKNKKVLVTGAGGFIGSHLVERLVEIGAKVKAFVRYNSNNNWGWLEKSKYKDEIEIYRGDIREYDSVRDAMKGVDVVFHLAALIGIPYSYVSPLAYIKTNIEGTYNVLQSARELDIERVIHTSTSEVYGTARYIPIDELHPLQPQSPYSATKISADNMALSFYNSFDLPVTIVRPFNTYGPRQSARAVIPTIITQILTGKKQINLGNLSPTRDLNFVKDTVNGFIKIAECDELIGNVTNIGSGNEISIGALADMIAKLMGVDIEIVQEKQRLRPNKSEVERLICNNDKIKKYTDWNPGYSLEDGLKETIEWIRANISLYKPEAYNV</sequence>
<name>F6BJ83_THEXL</name>
<dbReference type="SUPFAM" id="SSF51735">
    <property type="entry name" value="NAD(P)-binding Rossmann-fold domains"/>
    <property type="match status" value="1"/>
</dbReference>